<dbReference type="InterPro" id="IPR019300">
    <property type="entry name" value="CooT"/>
</dbReference>
<name>A0A7C4D1C4_THEPE</name>
<comment type="caution">
    <text evidence="1">The sequence shown here is derived from an EMBL/GenBank/DDBJ whole genome shotgun (WGS) entry which is preliminary data.</text>
</comment>
<accession>A0A7C4D1C4</accession>
<dbReference type="Pfam" id="PF10133">
    <property type="entry name" value="CooT"/>
    <property type="match status" value="1"/>
</dbReference>
<gene>
    <name evidence="1" type="ORF">ENU21_00170</name>
</gene>
<protein>
    <submittedName>
        <fullName evidence="1">CooT family nickel-binding protein</fullName>
    </submittedName>
</protein>
<proteinExistence type="predicted"/>
<dbReference type="AlphaFoldDB" id="A0A7C4D1C4"/>
<organism evidence="1">
    <name type="scientific">Thermofilum pendens</name>
    <dbReference type="NCBI Taxonomy" id="2269"/>
    <lineage>
        <taxon>Archaea</taxon>
        <taxon>Thermoproteota</taxon>
        <taxon>Thermoprotei</taxon>
        <taxon>Thermofilales</taxon>
        <taxon>Thermofilaceae</taxon>
        <taxon>Thermofilum</taxon>
    </lineage>
</organism>
<dbReference type="EMBL" id="DTBQ01000007">
    <property type="protein sequence ID" value="HGM46154.1"/>
    <property type="molecule type" value="Genomic_DNA"/>
</dbReference>
<evidence type="ECO:0000313" key="1">
    <source>
        <dbReference type="EMBL" id="HGM46154.1"/>
    </source>
</evidence>
<reference evidence="1" key="1">
    <citation type="journal article" date="2020" name="mSystems">
        <title>Genome- and Community-Level Interaction Insights into Carbon Utilization and Element Cycling Functions of Hydrothermarchaeota in Hydrothermal Sediment.</title>
        <authorList>
            <person name="Zhou Z."/>
            <person name="Liu Y."/>
            <person name="Xu W."/>
            <person name="Pan J."/>
            <person name="Luo Z.H."/>
            <person name="Li M."/>
        </authorList>
    </citation>
    <scope>NUCLEOTIDE SEQUENCE</scope>
    <source>
        <strain evidence="1">SpSt-649</strain>
    </source>
</reference>
<sequence>MCESKVIIRIGSDERTYEEVAYLGFEGGRITLIDIEGRKHVIEGFTRVVRIDANFVKHTVQVVLE</sequence>